<protein>
    <submittedName>
        <fullName evidence="4">Serine hydrolase</fullName>
    </submittedName>
</protein>
<dbReference type="SUPFAM" id="SSF56601">
    <property type="entry name" value="beta-lactamase/transpeptidase-like"/>
    <property type="match status" value="1"/>
</dbReference>
<dbReference type="RefSeq" id="WP_318952377.1">
    <property type="nucleotide sequence ID" value="NZ_CP137555.1"/>
</dbReference>
<keyword evidence="2" id="KW-0732">Signal</keyword>
<dbReference type="PANTHER" id="PTHR46825">
    <property type="entry name" value="D-ALANYL-D-ALANINE-CARBOXYPEPTIDASE/ENDOPEPTIDASE AMPH"/>
    <property type="match status" value="1"/>
</dbReference>
<evidence type="ECO:0000256" key="1">
    <source>
        <dbReference type="SAM" id="Phobius"/>
    </source>
</evidence>
<dbReference type="Gene3D" id="3.40.710.10">
    <property type="entry name" value="DD-peptidase/beta-lactamase superfamily"/>
    <property type="match status" value="1"/>
</dbReference>
<feature type="domain" description="Beta-lactamase-related" evidence="3">
    <location>
        <begin position="37"/>
        <end position="353"/>
    </location>
</feature>
<dbReference type="InterPro" id="IPR001466">
    <property type="entry name" value="Beta-lactam-related"/>
</dbReference>
<proteinExistence type="predicted"/>
<feature type="transmembrane region" description="Helical" evidence="1">
    <location>
        <begin position="476"/>
        <end position="499"/>
    </location>
</feature>
<feature type="chain" id="PRO_5043804133" evidence="2">
    <location>
        <begin position="22"/>
        <end position="618"/>
    </location>
</feature>
<keyword evidence="4" id="KW-0378">Hydrolase</keyword>
<feature type="transmembrane region" description="Helical" evidence="1">
    <location>
        <begin position="520"/>
        <end position="539"/>
    </location>
</feature>
<feature type="signal peptide" evidence="2">
    <location>
        <begin position="1"/>
        <end position="21"/>
    </location>
</feature>
<dbReference type="GO" id="GO:0016787">
    <property type="term" value="F:hydrolase activity"/>
    <property type="evidence" value="ECO:0007669"/>
    <property type="project" value="UniProtKB-KW"/>
</dbReference>
<sequence length="618" mass="66827">MFRKLISIFSIALLAINGAHTQEAPPPSGGGYQQLEKEIDGILQRTNTPGAAVALFEPDGSVWRYTPGLKDIEQKVRVDPDTIFRVGSISKMFVGLATMKLVASGELSLDDRLADLAPEVEFENPWEAEHPVRLVHLLNHSTGWDAPHAPELVGLAGEPQSIADTLKRHPHSRYSRWVPGTRSAYNNTGPLVAAYIIEKITGKGYEAYIEEQFLGPLGMEHSGYYYDDQYRSSAASMYRGQREQPYWHLPNRAAGGLHSSLQDMIQFVRFMQHPDGAMLDGHSVRKMEVPTGSSAAAAGLDIDWGIGVTSFHHEGLVYLGHEGALPGAGALIAYQPEGPLGHIVLTNGDGPAAGQIHKLLASYAAENFHTTSHTVTGSSGAVPSTVAGYYRVISPIAERNEIVTSLIPWKVSAAERSIFLSPVLGGKPQGLLSSGEGKFLQQDTGRTALVLGQDPLAGSVLHYGPMTLKKISFVEAIGPVILLAAWLLCLLLGVVYLIFWLPRQLVGRGLAKADVQLRSWPMFTVAGLLLSVAGLWMIRNSGAPYVMAASVTLPSLLVFLGTVLFFLGALWSCRVWWQNRKRAVAGAGKGLSVALIFLNAAVSIYLLSFGLIGVRLWG</sequence>
<keyword evidence="1" id="KW-0812">Transmembrane</keyword>
<dbReference type="KEGG" id="mpaf:R5R33_09065"/>
<reference evidence="4 5" key="1">
    <citation type="submission" date="2023-10" db="EMBL/GenBank/DDBJ databases">
        <title>Description of Microbulbifer bruguierae sp. nov., isolated from the sediments of mangrove plant Bruguiera sexangula and comparative genomic analyses of the genus Microbulbifer.</title>
        <authorList>
            <person name="Long M."/>
        </authorList>
    </citation>
    <scope>NUCLEOTIDE SEQUENCE [LARGE SCALE GENOMIC DNA]</scope>
    <source>
        <strain evidence="4 5">SPO729</strain>
    </source>
</reference>
<evidence type="ECO:0000259" key="3">
    <source>
        <dbReference type="Pfam" id="PF00144"/>
    </source>
</evidence>
<dbReference type="InterPro" id="IPR050491">
    <property type="entry name" value="AmpC-like"/>
</dbReference>
<dbReference type="Pfam" id="PF00144">
    <property type="entry name" value="Beta-lactamase"/>
    <property type="match status" value="1"/>
</dbReference>
<dbReference type="EMBL" id="CP137555">
    <property type="protein sequence ID" value="WOX03891.1"/>
    <property type="molecule type" value="Genomic_DNA"/>
</dbReference>
<name>A0AAU0MTF7_9GAMM</name>
<keyword evidence="1" id="KW-0472">Membrane</keyword>
<evidence type="ECO:0000313" key="5">
    <source>
        <dbReference type="Proteomes" id="UP001302477"/>
    </source>
</evidence>
<keyword evidence="1" id="KW-1133">Transmembrane helix</keyword>
<dbReference type="PANTHER" id="PTHR46825:SF9">
    <property type="entry name" value="BETA-LACTAMASE-RELATED DOMAIN-CONTAINING PROTEIN"/>
    <property type="match status" value="1"/>
</dbReference>
<organism evidence="4 5">
    <name type="scientific">Microbulbifer pacificus</name>
    <dbReference type="NCBI Taxonomy" id="407164"/>
    <lineage>
        <taxon>Bacteria</taxon>
        <taxon>Pseudomonadati</taxon>
        <taxon>Pseudomonadota</taxon>
        <taxon>Gammaproteobacteria</taxon>
        <taxon>Cellvibrionales</taxon>
        <taxon>Microbulbiferaceae</taxon>
        <taxon>Microbulbifer</taxon>
    </lineage>
</organism>
<gene>
    <name evidence="4" type="ORF">R5R33_09065</name>
</gene>
<dbReference type="InterPro" id="IPR012338">
    <property type="entry name" value="Beta-lactam/transpept-like"/>
</dbReference>
<feature type="transmembrane region" description="Helical" evidence="1">
    <location>
        <begin position="591"/>
        <end position="617"/>
    </location>
</feature>
<evidence type="ECO:0000256" key="2">
    <source>
        <dbReference type="SAM" id="SignalP"/>
    </source>
</evidence>
<dbReference type="Proteomes" id="UP001302477">
    <property type="component" value="Chromosome"/>
</dbReference>
<dbReference type="AlphaFoldDB" id="A0AAU0MTF7"/>
<evidence type="ECO:0000313" key="4">
    <source>
        <dbReference type="EMBL" id="WOX03891.1"/>
    </source>
</evidence>
<feature type="transmembrane region" description="Helical" evidence="1">
    <location>
        <begin position="545"/>
        <end position="570"/>
    </location>
</feature>
<keyword evidence="5" id="KW-1185">Reference proteome</keyword>
<accession>A0AAU0MTF7</accession>